<comment type="subunit">
    <text evidence="4 13">Homodimer.</text>
</comment>
<evidence type="ECO:0000256" key="3">
    <source>
        <dbReference type="ARBA" id="ARBA00007441"/>
    </source>
</evidence>
<dbReference type="InterPro" id="IPR004838">
    <property type="entry name" value="NHTrfase_class1_PyrdxlP-BS"/>
</dbReference>
<evidence type="ECO:0000256" key="7">
    <source>
        <dbReference type="ARBA" id="ARBA00022576"/>
    </source>
</evidence>
<dbReference type="PANTHER" id="PTHR45744:SF2">
    <property type="entry name" value="TYROSINE AMINOTRANSFERASE"/>
    <property type="match status" value="1"/>
</dbReference>
<dbReference type="EC" id="2.6.1.5" evidence="5 13"/>
<dbReference type="FunFam" id="3.90.1150.10:FF:000040">
    <property type="entry name" value="Tyrosine aminotransferase"/>
    <property type="match status" value="1"/>
</dbReference>
<dbReference type="SUPFAM" id="SSF53383">
    <property type="entry name" value="PLP-dependent transferases"/>
    <property type="match status" value="1"/>
</dbReference>
<dbReference type="GeneID" id="116946011"/>
<evidence type="ECO:0000256" key="11">
    <source>
        <dbReference type="ARBA" id="ARBA00023232"/>
    </source>
</evidence>
<keyword evidence="9" id="KW-0828">Tyrosine catabolism</keyword>
<dbReference type="PROSITE" id="PS00105">
    <property type="entry name" value="AA_TRANSFER_CLASS_1"/>
    <property type="match status" value="1"/>
</dbReference>
<evidence type="ECO:0000256" key="4">
    <source>
        <dbReference type="ARBA" id="ARBA00011738"/>
    </source>
</evidence>
<comment type="pathway">
    <text evidence="2 13">Amino-acid degradation; L-phenylalanine degradation; acetoacetate and fumarate from L-phenylalanine: step 2/6.</text>
</comment>
<keyword evidence="16" id="KW-1185">Reference proteome</keyword>
<proteinExistence type="inferred from homology"/>
<dbReference type="Gene3D" id="3.40.640.10">
    <property type="entry name" value="Type I PLP-dependent aspartate aminotransferase-like (Major domain)"/>
    <property type="match status" value="1"/>
</dbReference>
<evidence type="ECO:0000256" key="9">
    <source>
        <dbReference type="ARBA" id="ARBA00022878"/>
    </source>
</evidence>
<accession>A0AAJ7X0E2</accession>
<dbReference type="InterPro" id="IPR005957">
    <property type="entry name" value="Tyrosine_aminoTrfase"/>
</dbReference>
<dbReference type="CDD" id="cd00609">
    <property type="entry name" value="AAT_like"/>
    <property type="match status" value="1"/>
</dbReference>
<keyword evidence="7 17" id="KW-0032">Aminotransferase</keyword>
<feature type="modified residue" description="N6-(pyridoxal phosphate)lysine" evidence="14">
    <location>
        <position position="272"/>
    </location>
</feature>
<keyword evidence="10 13" id="KW-0663">Pyridoxal phosphate</keyword>
<evidence type="ECO:0000256" key="14">
    <source>
        <dbReference type="PIRSR" id="PIRSR000517-1"/>
    </source>
</evidence>
<keyword evidence="11" id="KW-0585">Phenylalanine catabolism</keyword>
<protein>
    <recommendedName>
        <fullName evidence="6 13">Tyrosine aminotransferase</fullName>
        <shortName evidence="13">TAT</shortName>
        <ecNumber evidence="5 13">2.6.1.5</ecNumber>
    </recommendedName>
</protein>
<dbReference type="Proteomes" id="UP001318040">
    <property type="component" value="Chromosome 25"/>
</dbReference>
<evidence type="ECO:0000313" key="16">
    <source>
        <dbReference type="Proteomes" id="UP001318040"/>
    </source>
</evidence>
<dbReference type="InterPro" id="IPR015424">
    <property type="entry name" value="PyrdxlP-dep_Trfase"/>
</dbReference>
<dbReference type="InterPro" id="IPR015421">
    <property type="entry name" value="PyrdxlP-dep_Trfase_major"/>
</dbReference>
<name>A0AAJ7X0E2_PETMA</name>
<feature type="domain" description="Aminotransferase class I/classII large" evidence="15">
    <location>
        <begin position="65"/>
        <end position="426"/>
    </location>
</feature>
<comment type="function">
    <text evidence="13">Transaminase involved in tyrosine breakdown. Converts tyrosine to p-hydroxyphenylpyruvate.</text>
</comment>
<dbReference type="PIRSF" id="PIRSF000517">
    <property type="entry name" value="Tyr_transaminase"/>
    <property type="match status" value="1"/>
</dbReference>
<dbReference type="GO" id="GO:0004838">
    <property type="term" value="F:L-tyrosine-2-oxoglutarate transaminase activity"/>
    <property type="evidence" value="ECO:0007669"/>
    <property type="project" value="UniProtKB-UniRule"/>
</dbReference>
<evidence type="ECO:0000259" key="15">
    <source>
        <dbReference type="Pfam" id="PF00155"/>
    </source>
</evidence>
<dbReference type="NCBIfam" id="TIGR01265">
    <property type="entry name" value="tyr_nico_aTase"/>
    <property type="match status" value="1"/>
</dbReference>
<dbReference type="CTD" id="6898"/>
<sequence>MMANQTINGMNGVTAGNGHRERALAGAVGPKRWNVQASEMAKRTFNPIRAIVDSMHIEPNPHKAMISLSIGDPTVFRNLPTDNEVRTAVKEAIDSGNYDGYAPSIGYQQAREAIADYYTCAEAPLEARDIVLSSGCSQAIEMAITVLANPGDNILVPRPGFSLYQTLATSHGVHVKHYDLLPDQCWEIDLEHMESLVDARTACVVVNNPSNPCGSVFNREHILDILAVAEKNRVPILADEIYGDMVFPGHQYHAMAPLTSEVPILACGGLAKRWLVPGWRMGWVFIHDRHQIFGQNIRDGLLRLSQKILGPSTVIQGALKRILNHTPSDFYQRTVEFIKDNAEYCYNTLTTVPGLKPFMPCGAMYMMVGIQMDKFPEYKDDVQFTQRLISDQSVFCLPAKCFEYPNYFRVVLTVPREMLEEACMRIQDFCAQNYIGTQP</sequence>
<dbReference type="KEGG" id="pmrn:116946011"/>
<dbReference type="NCBIfam" id="TIGR01264">
    <property type="entry name" value="tyr_amTase_E"/>
    <property type="match status" value="1"/>
</dbReference>
<dbReference type="GO" id="GO:0006572">
    <property type="term" value="P:L-tyrosine catabolic process"/>
    <property type="evidence" value="ECO:0007669"/>
    <property type="project" value="UniProtKB-KW"/>
</dbReference>
<evidence type="ECO:0000256" key="10">
    <source>
        <dbReference type="ARBA" id="ARBA00022898"/>
    </source>
</evidence>
<organism evidence="16 17">
    <name type="scientific">Petromyzon marinus</name>
    <name type="common">Sea lamprey</name>
    <dbReference type="NCBI Taxonomy" id="7757"/>
    <lineage>
        <taxon>Eukaryota</taxon>
        <taxon>Metazoa</taxon>
        <taxon>Chordata</taxon>
        <taxon>Craniata</taxon>
        <taxon>Vertebrata</taxon>
        <taxon>Cyclostomata</taxon>
        <taxon>Hyperoartia</taxon>
        <taxon>Petromyzontiformes</taxon>
        <taxon>Petromyzontidae</taxon>
        <taxon>Petromyzon</taxon>
    </lineage>
</organism>
<reference evidence="17" key="1">
    <citation type="submission" date="2025-08" db="UniProtKB">
        <authorList>
            <consortium name="RefSeq"/>
        </authorList>
    </citation>
    <scope>IDENTIFICATION</scope>
    <source>
        <tissue evidence="17">Sperm</tissue>
    </source>
</reference>
<dbReference type="FunFam" id="3.40.640.10:FF:000048">
    <property type="entry name" value="tyrosine aminotransferase"/>
    <property type="match status" value="1"/>
</dbReference>
<dbReference type="AlphaFoldDB" id="A0AAJ7X0E2"/>
<evidence type="ECO:0000256" key="12">
    <source>
        <dbReference type="ARBA" id="ARBA00047798"/>
    </source>
</evidence>
<dbReference type="Pfam" id="PF00155">
    <property type="entry name" value="Aminotran_1_2"/>
    <property type="match status" value="1"/>
</dbReference>
<evidence type="ECO:0000256" key="2">
    <source>
        <dbReference type="ARBA" id="ARBA00005203"/>
    </source>
</evidence>
<evidence type="ECO:0000256" key="8">
    <source>
        <dbReference type="ARBA" id="ARBA00022679"/>
    </source>
</evidence>
<evidence type="ECO:0000256" key="13">
    <source>
        <dbReference type="PIRNR" id="PIRNR000517"/>
    </source>
</evidence>
<dbReference type="PANTHER" id="PTHR45744">
    <property type="entry name" value="TYROSINE AMINOTRANSFERASE"/>
    <property type="match status" value="1"/>
</dbReference>
<dbReference type="Gene3D" id="3.90.1150.10">
    <property type="entry name" value="Aspartate Aminotransferase, domain 1"/>
    <property type="match status" value="1"/>
</dbReference>
<dbReference type="InterPro" id="IPR015422">
    <property type="entry name" value="PyrdxlP-dep_Trfase_small"/>
</dbReference>
<keyword evidence="8" id="KW-0808">Transferase</keyword>
<evidence type="ECO:0000256" key="1">
    <source>
        <dbReference type="ARBA" id="ARBA00001933"/>
    </source>
</evidence>
<comment type="cofactor">
    <cofactor evidence="1 13 14">
        <name>pyridoxal 5'-phosphate</name>
        <dbReference type="ChEBI" id="CHEBI:597326"/>
    </cofactor>
</comment>
<evidence type="ECO:0000313" key="17">
    <source>
        <dbReference type="RefSeq" id="XP_032816680.1"/>
    </source>
</evidence>
<dbReference type="GO" id="GO:0006559">
    <property type="term" value="P:L-phenylalanine catabolic process"/>
    <property type="evidence" value="ECO:0007669"/>
    <property type="project" value="UniProtKB-UniRule"/>
</dbReference>
<dbReference type="RefSeq" id="XP_032816680.1">
    <property type="nucleotide sequence ID" value="XM_032960789.1"/>
</dbReference>
<dbReference type="InterPro" id="IPR004839">
    <property type="entry name" value="Aminotransferase_I/II_large"/>
</dbReference>
<comment type="similarity">
    <text evidence="3 13">Belongs to the class-I pyridoxal-phosphate-dependent aminotransferase family.</text>
</comment>
<comment type="catalytic activity">
    <reaction evidence="12 13">
        <text>L-tyrosine + 2-oxoglutarate = 3-(4-hydroxyphenyl)pyruvate + L-glutamate</text>
        <dbReference type="Rhea" id="RHEA:15093"/>
        <dbReference type="ChEBI" id="CHEBI:16810"/>
        <dbReference type="ChEBI" id="CHEBI:29985"/>
        <dbReference type="ChEBI" id="CHEBI:36242"/>
        <dbReference type="ChEBI" id="CHEBI:58315"/>
        <dbReference type="EC" id="2.6.1.5"/>
    </reaction>
</comment>
<dbReference type="InterPro" id="IPR005958">
    <property type="entry name" value="TyrNic_aminoTrfase"/>
</dbReference>
<evidence type="ECO:0000256" key="5">
    <source>
        <dbReference type="ARBA" id="ARBA00012749"/>
    </source>
</evidence>
<gene>
    <name evidence="17" type="primary">TAT</name>
</gene>
<dbReference type="GO" id="GO:0030170">
    <property type="term" value="F:pyridoxal phosphate binding"/>
    <property type="evidence" value="ECO:0007669"/>
    <property type="project" value="InterPro"/>
</dbReference>
<evidence type="ECO:0000256" key="6">
    <source>
        <dbReference type="ARBA" id="ARBA00015959"/>
    </source>
</evidence>